<dbReference type="InterPro" id="IPR024529">
    <property type="entry name" value="ECF_trnsprt_substrate-spec"/>
</dbReference>
<feature type="transmembrane region" description="Helical" evidence="9">
    <location>
        <begin position="12"/>
        <end position="29"/>
    </location>
</feature>
<dbReference type="Gene3D" id="1.10.1760.20">
    <property type="match status" value="1"/>
</dbReference>
<keyword evidence="6 9" id="KW-1133">Transmembrane helix</keyword>
<evidence type="ECO:0000256" key="7">
    <source>
        <dbReference type="ARBA" id="ARBA00023136"/>
    </source>
</evidence>
<reference evidence="10" key="2">
    <citation type="journal article" date="2021" name="PeerJ">
        <title>Extensive microbial diversity within the chicken gut microbiome revealed by metagenomics and culture.</title>
        <authorList>
            <person name="Gilroy R."/>
            <person name="Ravi A."/>
            <person name="Getino M."/>
            <person name="Pursley I."/>
            <person name="Horton D.L."/>
            <person name="Alikhan N.F."/>
            <person name="Baker D."/>
            <person name="Gharbi K."/>
            <person name="Hall N."/>
            <person name="Watson M."/>
            <person name="Adriaenssens E.M."/>
            <person name="Foster-Nyarko E."/>
            <person name="Jarju S."/>
            <person name="Secka A."/>
            <person name="Antonio M."/>
            <person name="Oren A."/>
            <person name="Chaudhuri R.R."/>
            <person name="La Ragione R."/>
            <person name="Hildebrand F."/>
            <person name="Pallen M.J."/>
        </authorList>
    </citation>
    <scope>NUCLEOTIDE SEQUENCE</scope>
    <source>
        <strain evidence="10">ChiW17-6978</strain>
    </source>
</reference>
<accession>A0A9D1GRD7</accession>
<dbReference type="Proteomes" id="UP000886758">
    <property type="component" value="Unassembled WGS sequence"/>
</dbReference>
<feature type="transmembrane region" description="Helical" evidence="9">
    <location>
        <begin position="175"/>
        <end position="200"/>
    </location>
</feature>
<dbReference type="AlphaFoldDB" id="A0A9D1GRD7"/>
<evidence type="ECO:0000256" key="9">
    <source>
        <dbReference type="SAM" id="Phobius"/>
    </source>
</evidence>
<sequence length="211" mass="23486">MQKQKFFTVKRLSFIAIFAALAVVFYSFIPKIKLPIFPPFLEINFSMIPILICAFMMGPIDATVCVVIRFLVKLPMSSTGFVGELADVLIALPVVIAVGLIYHHTTLKRKTLLSLVSVVVIWVLMGVITNAFINIPFYSEFYAGGMEMIVGACGDAFKVISGGAIQDVSVDNFMFYYLLCAVIPFNLLLSLIVVVITLPIHHRLKVLYDRL</sequence>
<evidence type="ECO:0000256" key="2">
    <source>
        <dbReference type="ARBA" id="ARBA00005540"/>
    </source>
</evidence>
<dbReference type="EMBL" id="DVLF01000105">
    <property type="protein sequence ID" value="HIT50048.1"/>
    <property type="molecule type" value="Genomic_DNA"/>
</dbReference>
<evidence type="ECO:0000313" key="11">
    <source>
        <dbReference type="Proteomes" id="UP000886758"/>
    </source>
</evidence>
<reference evidence="10" key="1">
    <citation type="submission" date="2020-10" db="EMBL/GenBank/DDBJ databases">
        <authorList>
            <person name="Gilroy R."/>
        </authorList>
    </citation>
    <scope>NUCLEOTIDE SEQUENCE</scope>
    <source>
        <strain evidence="10">ChiW17-6978</strain>
    </source>
</reference>
<dbReference type="InterPro" id="IPR025720">
    <property type="entry name" value="RibU"/>
</dbReference>
<keyword evidence="7 8" id="KW-0472">Membrane</keyword>
<evidence type="ECO:0000256" key="6">
    <source>
        <dbReference type="ARBA" id="ARBA00022989"/>
    </source>
</evidence>
<gene>
    <name evidence="10" type="ORF">IAD46_03375</name>
</gene>
<protein>
    <recommendedName>
        <fullName evidence="8">Riboflavin transporter</fullName>
    </recommendedName>
</protein>
<comment type="similarity">
    <text evidence="2 8">Belongs to the prokaryotic riboflavin transporter (P-RFT) (TC 2.A.87) family.</text>
</comment>
<comment type="subcellular location">
    <subcellularLocation>
        <location evidence="1">Cell membrane</location>
        <topology evidence="1">Multi-pass membrane protein</topology>
    </subcellularLocation>
</comment>
<comment type="function">
    <text evidence="8">Probably a riboflavin-binding protein that interacts with the energy-coupling factor (ECF) ABC-transporter complex.</text>
</comment>
<organism evidence="10 11">
    <name type="scientific">Candidatus Pelethenecus faecipullorum</name>
    <dbReference type="NCBI Taxonomy" id="2840900"/>
    <lineage>
        <taxon>Bacteria</taxon>
        <taxon>Bacillati</taxon>
        <taxon>Mycoplasmatota</taxon>
        <taxon>Mollicutes</taxon>
        <taxon>Candidatus Pelethenecus</taxon>
    </lineage>
</organism>
<comment type="caution">
    <text evidence="10">The sequence shown here is derived from an EMBL/GenBank/DDBJ whole genome shotgun (WGS) entry which is preliminary data.</text>
</comment>
<feature type="transmembrane region" description="Helical" evidence="9">
    <location>
        <begin position="78"/>
        <end position="100"/>
    </location>
</feature>
<dbReference type="GO" id="GO:0005886">
    <property type="term" value="C:plasma membrane"/>
    <property type="evidence" value="ECO:0007669"/>
    <property type="project" value="UniProtKB-SubCell"/>
</dbReference>
<evidence type="ECO:0000256" key="5">
    <source>
        <dbReference type="ARBA" id="ARBA00022692"/>
    </source>
</evidence>
<dbReference type="PANTHER" id="PTHR38438:SF1">
    <property type="entry name" value="RIBOFLAVIN TRANSPORTER RIBU"/>
    <property type="match status" value="1"/>
</dbReference>
<evidence type="ECO:0000256" key="3">
    <source>
        <dbReference type="ARBA" id="ARBA00022448"/>
    </source>
</evidence>
<feature type="transmembrane region" description="Helical" evidence="9">
    <location>
        <begin position="112"/>
        <end position="133"/>
    </location>
</feature>
<evidence type="ECO:0000256" key="4">
    <source>
        <dbReference type="ARBA" id="ARBA00022475"/>
    </source>
</evidence>
<keyword evidence="4 8" id="KW-1003">Cell membrane</keyword>
<keyword evidence="5 9" id="KW-0812">Transmembrane</keyword>
<evidence type="ECO:0000256" key="1">
    <source>
        <dbReference type="ARBA" id="ARBA00004651"/>
    </source>
</evidence>
<name>A0A9D1GRD7_9MOLU</name>
<feature type="transmembrane region" description="Helical" evidence="9">
    <location>
        <begin position="50"/>
        <end position="72"/>
    </location>
</feature>
<evidence type="ECO:0000256" key="8">
    <source>
        <dbReference type="PIRNR" id="PIRNR037778"/>
    </source>
</evidence>
<evidence type="ECO:0000313" key="10">
    <source>
        <dbReference type="EMBL" id="HIT50048.1"/>
    </source>
</evidence>
<proteinExistence type="inferred from homology"/>
<dbReference type="Pfam" id="PF12822">
    <property type="entry name" value="ECF_trnsprt"/>
    <property type="match status" value="1"/>
</dbReference>
<keyword evidence="3 8" id="KW-0813">Transport</keyword>
<dbReference type="PANTHER" id="PTHR38438">
    <property type="entry name" value="RIBOFLAVIN TRANSPORTER RIBU"/>
    <property type="match status" value="1"/>
</dbReference>
<dbReference type="GO" id="GO:0032217">
    <property type="term" value="F:riboflavin transmembrane transporter activity"/>
    <property type="evidence" value="ECO:0007669"/>
    <property type="project" value="UniProtKB-UniRule"/>
</dbReference>
<dbReference type="PIRSF" id="PIRSF037778">
    <property type="entry name" value="UCP037778_transp_RibU"/>
    <property type="match status" value="1"/>
</dbReference>